<keyword evidence="2" id="KW-1185">Reference proteome</keyword>
<reference evidence="1" key="2">
    <citation type="journal article" date="2022" name="New Phytol.">
        <title>Evolutionary transition to the ectomycorrhizal habit in the genomes of a hyperdiverse lineage of mushroom-forming fungi.</title>
        <authorList>
            <person name="Looney B."/>
            <person name="Miyauchi S."/>
            <person name="Morin E."/>
            <person name="Drula E."/>
            <person name="Courty P.E."/>
            <person name="Kohler A."/>
            <person name="Kuo A."/>
            <person name="LaButti K."/>
            <person name="Pangilinan J."/>
            <person name="Lipzen A."/>
            <person name="Riley R."/>
            <person name="Andreopoulos W."/>
            <person name="He G."/>
            <person name="Johnson J."/>
            <person name="Nolan M."/>
            <person name="Tritt A."/>
            <person name="Barry K.W."/>
            <person name="Grigoriev I.V."/>
            <person name="Nagy L.G."/>
            <person name="Hibbett D."/>
            <person name="Henrissat B."/>
            <person name="Matheny P.B."/>
            <person name="Labbe J."/>
            <person name="Martin F.M."/>
        </authorList>
    </citation>
    <scope>NUCLEOTIDE SEQUENCE</scope>
    <source>
        <strain evidence="1">HHB10654</strain>
    </source>
</reference>
<protein>
    <submittedName>
        <fullName evidence="1">Acid protease</fullName>
    </submittedName>
</protein>
<organism evidence="1 2">
    <name type="scientific">Artomyces pyxidatus</name>
    <dbReference type="NCBI Taxonomy" id="48021"/>
    <lineage>
        <taxon>Eukaryota</taxon>
        <taxon>Fungi</taxon>
        <taxon>Dikarya</taxon>
        <taxon>Basidiomycota</taxon>
        <taxon>Agaricomycotina</taxon>
        <taxon>Agaricomycetes</taxon>
        <taxon>Russulales</taxon>
        <taxon>Auriscalpiaceae</taxon>
        <taxon>Artomyces</taxon>
    </lineage>
</organism>
<dbReference type="EMBL" id="MU277203">
    <property type="protein sequence ID" value="KAI0063476.1"/>
    <property type="molecule type" value="Genomic_DNA"/>
</dbReference>
<name>A0ACB8T5Q6_9AGAM</name>
<reference evidence="1" key="1">
    <citation type="submission" date="2021-03" db="EMBL/GenBank/DDBJ databases">
        <authorList>
            <consortium name="DOE Joint Genome Institute"/>
            <person name="Ahrendt S."/>
            <person name="Looney B.P."/>
            <person name="Miyauchi S."/>
            <person name="Morin E."/>
            <person name="Drula E."/>
            <person name="Courty P.E."/>
            <person name="Chicoki N."/>
            <person name="Fauchery L."/>
            <person name="Kohler A."/>
            <person name="Kuo A."/>
            <person name="Labutti K."/>
            <person name="Pangilinan J."/>
            <person name="Lipzen A."/>
            <person name="Riley R."/>
            <person name="Andreopoulos W."/>
            <person name="He G."/>
            <person name="Johnson J."/>
            <person name="Barry K.W."/>
            <person name="Grigoriev I.V."/>
            <person name="Nagy L."/>
            <person name="Hibbett D."/>
            <person name="Henrissat B."/>
            <person name="Matheny P.B."/>
            <person name="Labbe J."/>
            <person name="Martin F."/>
        </authorList>
    </citation>
    <scope>NUCLEOTIDE SEQUENCE</scope>
    <source>
        <strain evidence="1">HHB10654</strain>
    </source>
</reference>
<comment type="caution">
    <text evidence="1">The sequence shown here is derived from an EMBL/GenBank/DDBJ whole genome shotgun (WGS) entry which is preliminary data.</text>
</comment>
<proteinExistence type="predicted"/>
<keyword evidence="1" id="KW-0645">Protease</keyword>
<accession>A0ACB8T5Q6</accession>
<gene>
    <name evidence="1" type="ORF">BV25DRAFT_1802103</name>
</gene>
<feature type="non-terminal residue" evidence="1">
    <location>
        <position position="1"/>
    </location>
</feature>
<evidence type="ECO:0000313" key="2">
    <source>
        <dbReference type="Proteomes" id="UP000814140"/>
    </source>
</evidence>
<sequence>IGGQEMEVIFDTGSSDLWVVSSNCTQADCDGVAKYSQTPTLSLSNHSFSLSYLVGSVSGVVGFETVAVGPYQISPQVFALANETRGLNLSVAGDSGILGLSFPLSAAIPPTSGKTLLENLFSYFDDAHRFFAFHLGGDLYDSSLSLGQLDPALANSTDGFTYTPVYTGRKGVPDYWKLPLHAITLNGSASFSSLAPSRVPGSATPIAVLDSGTTFVLGPSADVDAFWNLVGASRKTDGGQWQVKCSRAVTVGFVLGNDDTREYIVDPHDISWKEGDAADEWCTGGIQTNDHINSGDWILGDTFLRNVYVTHHGATTNKPPLIGLLNLTDPASSLQRFQDERGNDPLSPIQGSGEVHRHGERLRLSAGAICGIVVVGAFLVGAFGVWVFQLYMSRRQRSQEKVSAVM</sequence>
<evidence type="ECO:0000313" key="1">
    <source>
        <dbReference type="EMBL" id="KAI0063476.1"/>
    </source>
</evidence>
<dbReference type="Proteomes" id="UP000814140">
    <property type="component" value="Unassembled WGS sequence"/>
</dbReference>
<keyword evidence="1" id="KW-0378">Hydrolase</keyword>